<organism evidence="1 2">
    <name type="scientific">Roseibium salinum</name>
    <dbReference type="NCBI Taxonomy" id="1604349"/>
    <lineage>
        <taxon>Bacteria</taxon>
        <taxon>Pseudomonadati</taxon>
        <taxon>Pseudomonadota</taxon>
        <taxon>Alphaproteobacteria</taxon>
        <taxon>Hyphomicrobiales</taxon>
        <taxon>Stappiaceae</taxon>
        <taxon>Roseibium</taxon>
    </lineage>
</organism>
<evidence type="ECO:0008006" key="3">
    <source>
        <dbReference type="Google" id="ProtNLM"/>
    </source>
</evidence>
<gene>
    <name evidence="1" type="ORF">ON753_11120</name>
</gene>
<evidence type="ECO:0000313" key="1">
    <source>
        <dbReference type="EMBL" id="MCX2722920.1"/>
    </source>
</evidence>
<sequence length="579" mass="59178">MWPVVLGASVAIHVSVLIYGLPDMSWLTEKEPPPPETELIIESGGFTFEPVAAIETVPTQKAVPEAVPTVAPVETPLPVRPQTTAVPVRPAQSDAVQAVKPDAASLEISQATVIEETADAAIVQTQEAAESAAPLKVEATPDNQTIAAVEPSPVENQVSTPAASPVAAPVLPAQSSSPISRITAPDAVEVAVVSPVARPSTGTGVRVQGTDVPSVSVPVVQSPAANKVTGSGAQQVTASSVQAARIDASSATTVNVTGNAVTSAKPAPTPANPVAKAPQKVAASSVQQGGAVSVVRPQIGAGTVQAVKPLESQVAALRPADDEPAAIAPARPDASQIPAAPQASVPAASVPPVELASIDPLAKVTSYVANYDVGACAHLTVTSAGSESAAVTAYGMGITPIAMFDQRFAADHGYEANVELRLVTQQQCALLDALGLSEGIEAADLVELDRTVVRSGANVSGLVQRDLPLGRIAAAEAAGVELNGKGPPELYLIDDGGRIHDGRDYILPESNAMTAGSWRFSVPVTLMSNAESETALVLAIWNRPKARQPARFDTLPAERIASVLAEPGVYSLAAFKVSR</sequence>
<comment type="caution">
    <text evidence="1">The sequence shown here is derived from an EMBL/GenBank/DDBJ whole genome shotgun (WGS) entry which is preliminary data.</text>
</comment>
<reference evidence="1 2" key="1">
    <citation type="journal article" date="2016" name="Int. J. Syst. Evol. Microbiol.">
        <title>Labrenzia salina sp. nov., isolated from the rhizosphere of the halophyte Arthrocnemum macrostachyum.</title>
        <authorList>
            <person name="Camacho M."/>
            <person name="Redondo-Gomez S."/>
            <person name="Rodriguez-Llorente I."/>
            <person name="Rohde M."/>
            <person name="Sproer C."/>
            <person name="Schumann P."/>
            <person name="Klenk H.P."/>
            <person name="Montero-Calasanz M.D.C."/>
        </authorList>
    </citation>
    <scope>NUCLEOTIDE SEQUENCE [LARGE SCALE GENOMIC DNA]</scope>
    <source>
        <strain evidence="1 2">DSM 29163</strain>
    </source>
</reference>
<dbReference type="EMBL" id="JAPEVI010000003">
    <property type="protein sequence ID" value="MCX2722920.1"/>
    <property type="molecule type" value="Genomic_DNA"/>
</dbReference>
<dbReference type="Proteomes" id="UP001300261">
    <property type="component" value="Unassembled WGS sequence"/>
</dbReference>
<evidence type="ECO:0000313" key="2">
    <source>
        <dbReference type="Proteomes" id="UP001300261"/>
    </source>
</evidence>
<keyword evidence="2" id="KW-1185">Reference proteome</keyword>
<name>A0ABT3R181_9HYPH</name>
<accession>A0ABT3R181</accession>
<protein>
    <recommendedName>
        <fullName evidence="3">Serine/threonine protein kinase</fullName>
    </recommendedName>
</protein>
<proteinExistence type="predicted"/>
<dbReference type="RefSeq" id="WP_265962578.1">
    <property type="nucleotide sequence ID" value="NZ_JAPEVI010000003.1"/>
</dbReference>